<sequence length="200" mass="23375">MLKIIKITLGSLFLIFIFFTAINSFYAKYTADVYFSNSEKLLEEFELEKALNNATLSIRNNPLEPNYYKQRAKVYLTMAAVLSDEYKSELKKSALDDMNTAYNINPDNLVTVRNLVPLFYFLSVREYTLNISEENIDRDFLPITKSYYEKIKNISPNDAGVYVLLAKYEKRLGLANEYNQSIKIVGELRPDLLEWHENFR</sequence>
<gene>
    <name evidence="1" type="ORF">A3D91_01460</name>
</gene>
<accession>A0A1F4V9I8</accession>
<dbReference type="EMBL" id="MEVD01000008">
    <property type="protein sequence ID" value="OGC53882.1"/>
    <property type="molecule type" value="Genomic_DNA"/>
</dbReference>
<dbReference type="Gene3D" id="1.25.40.10">
    <property type="entry name" value="Tetratricopeptide repeat domain"/>
    <property type="match status" value="1"/>
</dbReference>
<evidence type="ECO:0008006" key="3">
    <source>
        <dbReference type="Google" id="ProtNLM"/>
    </source>
</evidence>
<proteinExistence type="predicted"/>
<dbReference type="SUPFAM" id="SSF48452">
    <property type="entry name" value="TPR-like"/>
    <property type="match status" value="1"/>
</dbReference>
<protein>
    <recommendedName>
        <fullName evidence="3">DUF5667 domain-containing protein</fullName>
    </recommendedName>
</protein>
<evidence type="ECO:0000313" key="1">
    <source>
        <dbReference type="EMBL" id="OGC53882.1"/>
    </source>
</evidence>
<dbReference type="InterPro" id="IPR011990">
    <property type="entry name" value="TPR-like_helical_dom_sf"/>
</dbReference>
<organism evidence="1 2">
    <name type="scientific">candidate division WWE3 bacterium RIFCSPHIGHO2_02_FULL_38_14</name>
    <dbReference type="NCBI Taxonomy" id="1802620"/>
    <lineage>
        <taxon>Bacteria</taxon>
        <taxon>Katanobacteria</taxon>
    </lineage>
</organism>
<dbReference type="AlphaFoldDB" id="A0A1F4V9I8"/>
<dbReference type="Proteomes" id="UP000178127">
    <property type="component" value="Unassembled WGS sequence"/>
</dbReference>
<comment type="caution">
    <text evidence="1">The sequence shown here is derived from an EMBL/GenBank/DDBJ whole genome shotgun (WGS) entry which is preliminary data.</text>
</comment>
<reference evidence="1 2" key="1">
    <citation type="journal article" date="2016" name="Nat. Commun.">
        <title>Thousands of microbial genomes shed light on interconnected biogeochemical processes in an aquifer system.</title>
        <authorList>
            <person name="Anantharaman K."/>
            <person name="Brown C.T."/>
            <person name="Hug L.A."/>
            <person name="Sharon I."/>
            <person name="Castelle C.J."/>
            <person name="Probst A.J."/>
            <person name="Thomas B.C."/>
            <person name="Singh A."/>
            <person name="Wilkins M.J."/>
            <person name="Karaoz U."/>
            <person name="Brodie E.L."/>
            <person name="Williams K.H."/>
            <person name="Hubbard S.S."/>
            <person name="Banfield J.F."/>
        </authorList>
    </citation>
    <scope>NUCLEOTIDE SEQUENCE [LARGE SCALE GENOMIC DNA]</scope>
</reference>
<name>A0A1F4V9I8_UNCKA</name>
<dbReference type="STRING" id="1802620.A3D91_01460"/>
<evidence type="ECO:0000313" key="2">
    <source>
        <dbReference type="Proteomes" id="UP000178127"/>
    </source>
</evidence>